<dbReference type="InterPro" id="IPR044399">
    <property type="entry name" value="Mb-like_M"/>
</dbReference>
<dbReference type="Pfam" id="PF00042">
    <property type="entry name" value="Globin"/>
    <property type="match status" value="1"/>
</dbReference>
<keyword evidence="3" id="KW-1185">Reference proteome</keyword>
<keyword evidence="1" id="KW-0813">Transport</keyword>
<dbReference type="InterPro" id="IPR009050">
    <property type="entry name" value="Globin-like_sf"/>
</dbReference>
<accession>A0A0N5A3H3</accession>
<organism evidence="3 4">
    <name type="scientific">Parastrongyloides trichosuri</name>
    <name type="common">Possum-specific nematode worm</name>
    <dbReference type="NCBI Taxonomy" id="131310"/>
    <lineage>
        <taxon>Eukaryota</taxon>
        <taxon>Metazoa</taxon>
        <taxon>Ecdysozoa</taxon>
        <taxon>Nematoda</taxon>
        <taxon>Chromadorea</taxon>
        <taxon>Rhabditida</taxon>
        <taxon>Tylenchina</taxon>
        <taxon>Panagrolaimomorpha</taxon>
        <taxon>Strongyloidoidea</taxon>
        <taxon>Strongyloididae</taxon>
        <taxon>Parastrongyloides</taxon>
    </lineage>
</organism>
<dbReference type="AlphaFoldDB" id="A0A0N5A3H3"/>
<dbReference type="SUPFAM" id="SSF46458">
    <property type="entry name" value="Globin-like"/>
    <property type="match status" value="1"/>
</dbReference>
<evidence type="ECO:0000259" key="2">
    <source>
        <dbReference type="Pfam" id="PF00042"/>
    </source>
</evidence>
<comment type="similarity">
    <text evidence="1">Belongs to the globin family.</text>
</comment>
<dbReference type="GO" id="GO:0019825">
    <property type="term" value="F:oxygen binding"/>
    <property type="evidence" value="ECO:0007669"/>
    <property type="project" value="InterPro"/>
</dbReference>
<reference evidence="4" key="1">
    <citation type="submission" date="2017-02" db="UniProtKB">
        <authorList>
            <consortium name="WormBaseParasite"/>
        </authorList>
    </citation>
    <scope>IDENTIFICATION</scope>
</reference>
<dbReference type="GO" id="GO:0005344">
    <property type="term" value="F:oxygen carrier activity"/>
    <property type="evidence" value="ECO:0007669"/>
    <property type="project" value="UniProtKB-KW"/>
</dbReference>
<keyword evidence="1" id="KW-0561">Oxygen transport</keyword>
<sequence length="144" mass="16560">MSINIDVLKSQVSKYKLDKNTAPEYHVQLFTLEPEMAEYYGADGIDPDCLYSSQKFIMQGMNEIQSFFRLVNSYGDDSAWRQACSNFKELYNDNEIPLEKFSKVTNAIVAAISKHTGDISPEQKESWKNLIQKASDDMKSFGWY</sequence>
<evidence type="ECO:0000313" key="4">
    <source>
        <dbReference type="WBParaSite" id="PTRK_0001617800.1"/>
    </source>
</evidence>
<dbReference type="InterPro" id="IPR000971">
    <property type="entry name" value="Globin"/>
</dbReference>
<keyword evidence="1" id="KW-0349">Heme</keyword>
<protein>
    <submittedName>
        <fullName evidence="4">GLOBIN domain-containing protein</fullName>
    </submittedName>
</protein>
<dbReference type="CDD" id="cd01040">
    <property type="entry name" value="Mb-like"/>
    <property type="match status" value="1"/>
</dbReference>
<keyword evidence="1" id="KW-0408">Iron</keyword>
<dbReference type="Proteomes" id="UP000038045">
    <property type="component" value="Unplaced"/>
</dbReference>
<dbReference type="WBParaSite" id="PTRK_0001617800.1">
    <property type="protein sequence ID" value="PTRK_0001617800.1"/>
    <property type="gene ID" value="PTRK_0001617800"/>
</dbReference>
<proteinExistence type="inferred from homology"/>
<name>A0A0N5A3H3_PARTI</name>
<dbReference type="InterPro" id="IPR012292">
    <property type="entry name" value="Globin/Proto"/>
</dbReference>
<feature type="domain" description="Globin" evidence="2">
    <location>
        <begin position="28"/>
        <end position="137"/>
    </location>
</feature>
<dbReference type="Gene3D" id="1.10.490.10">
    <property type="entry name" value="Globins"/>
    <property type="match status" value="1"/>
</dbReference>
<keyword evidence="1" id="KW-0479">Metal-binding</keyword>
<evidence type="ECO:0000313" key="3">
    <source>
        <dbReference type="Proteomes" id="UP000038045"/>
    </source>
</evidence>
<dbReference type="GO" id="GO:0020037">
    <property type="term" value="F:heme binding"/>
    <property type="evidence" value="ECO:0007669"/>
    <property type="project" value="InterPro"/>
</dbReference>
<evidence type="ECO:0000256" key="1">
    <source>
        <dbReference type="RuleBase" id="RU000356"/>
    </source>
</evidence>